<accession>A0A1C7LYU9</accession>
<feature type="compositionally biased region" description="Polar residues" evidence="1">
    <location>
        <begin position="153"/>
        <end position="162"/>
    </location>
</feature>
<feature type="region of interest" description="Disordered" evidence="1">
    <location>
        <begin position="399"/>
        <end position="440"/>
    </location>
</feature>
<gene>
    <name evidence="2" type="ORF">A0H81_10081</name>
</gene>
<protein>
    <submittedName>
        <fullName evidence="2">Uncharacterized protein</fullName>
    </submittedName>
</protein>
<feature type="region of interest" description="Disordered" evidence="1">
    <location>
        <begin position="1"/>
        <end position="103"/>
    </location>
</feature>
<feature type="compositionally biased region" description="Polar residues" evidence="1">
    <location>
        <begin position="1"/>
        <end position="10"/>
    </location>
</feature>
<feature type="compositionally biased region" description="Basic and acidic residues" evidence="1">
    <location>
        <begin position="572"/>
        <end position="581"/>
    </location>
</feature>
<dbReference type="OrthoDB" id="2943086at2759"/>
<feature type="region of interest" description="Disordered" evidence="1">
    <location>
        <begin position="561"/>
        <end position="657"/>
    </location>
</feature>
<feature type="compositionally biased region" description="Basic and acidic residues" evidence="1">
    <location>
        <begin position="619"/>
        <end position="629"/>
    </location>
</feature>
<sequence length="779" mass="84063">MSQRKSSTSFKKGHERARSDIYSASQSSAKRSNEQSESDKDHESDDEHTLTAYGDVSLTEEYIAPPSPSSPRSFRPKVSRPRMPHKRSVSLAQLPEPDYESSDFPEDFLSHLRTVPEQRLSSAEDFRTLFKALKSSRENIVTEQRRLGGGSKQDVSIATDSPRSSRRTGGTSLLSSTSAELPGSTTPESTPVPTEKLSRISNKSLRRMPIPSRCTASEPLSHSPNLRLSTSFMALDIDPDVQERVTVPPDSWKTSFRAISWAYGCKCATMHPRPPHYHDLLSRTKYMTAPEETSHSNIDLNPSLAGVQAAADSLREYEIDVAISRPDKVVVGEDAYRVEPVLFDGALDEEEVALAKKRWDETVQALLSGVLERLPSNLVLEGSPEMKPWDLTALETALDSPDAVDSTDSEQSVASDPPPQTPKPTKKSYARVVGPHGDPPVFSPLPSKLLNAAALTFIPSTPASVDPTRSTAHDPVTPPLTSSSHSSDSPFSSPTYEFHFPSLNPSPPADRARSLPPTLQKDEHGFYVEVGTGVTADNHTSTRSATPRRPSAAFLPAFLTDGSAPTRTRNSKTREIVDRLRSTAGTHTKSRKARRQSSISVPVDSVAIDSDGWISGPASEERTQDKGITDDGWVEGSTRKRGSHKRTTSNVSAAMSSSSASASVASPAASTSSLGAAAVPAARPTFYSAGFSAYASPLMTANPAMAQAAAYMQMHPSPDGVLRVCAVRARIAHVIRAAHADDAPTVRCEEQGGRRRACAVVLCFEDVVSLPHSLACCSS</sequence>
<evidence type="ECO:0000313" key="3">
    <source>
        <dbReference type="Proteomes" id="UP000092993"/>
    </source>
</evidence>
<reference evidence="2 3" key="1">
    <citation type="submission" date="2016-03" db="EMBL/GenBank/DDBJ databases">
        <title>Whole genome sequencing of Grifola frondosa 9006-11.</title>
        <authorList>
            <person name="Min B."/>
            <person name="Park H."/>
            <person name="Kim J.-G."/>
            <person name="Cho H."/>
            <person name="Oh Y.-L."/>
            <person name="Kong W.-S."/>
            <person name="Choi I.-G."/>
        </authorList>
    </citation>
    <scope>NUCLEOTIDE SEQUENCE [LARGE SCALE GENOMIC DNA]</scope>
    <source>
        <strain evidence="2 3">9006-11</strain>
    </source>
</reference>
<evidence type="ECO:0000256" key="1">
    <source>
        <dbReference type="SAM" id="MobiDB-lite"/>
    </source>
</evidence>
<dbReference type="OMA" id="WKEWELV"/>
<feature type="compositionally biased region" description="Basic and acidic residues" evidence="1">
    <location>
        <begin position="31"/>
        <end position="49"/>
    </location>
</feature>
<evidence type="ECO:0000313" key="2">
    <source>
        <dbReference type="EMBL" id="OBZ69842.1"/>
    </source>
</evidence>
<name>A0A1C7LYU9_GRIFR</name>
<dbReference type="Proteomes" id="UP000092993">
    <property type="component" value="Unassembled WGS sequence"/>
</dbReference>
<feature type="region of interest" description="Disordered" evidence="1">
    <location>
        <begin position="141"/>
        <end position="203"/>
    </location>
</feature>
<comment type="caution">
    <text evidence="2">The sequence shown here is derived from an EMBL/GenBank/DDBJ whole genome shotgun (WGS) entry which is preliminary data.</text>
</comment>
<feature type="compositionally biased region" description="Basic residues" evidence="1">
    <location>
        <begin position="74"/>
        <end position="88"/>
    </location>
</feature>
<keyword evidence="3" id="KW-1185">Reference proteome</keyword>
<feature type="region of interest" description="Disordered" evidence="1">
    <location>
        <begin position="462"/>
        <end position="494"/>
    </location>
</feature>
<feature type="compositionally biased region" description="Low complexity" evidence="1">
    <location>
        <begin position="479"/>
        <end position="494"/>
    </location>
</feature>
<feature type="compositionally biased region" description="Low complexity" evidence="1">
    <location>
        <begin position="167"/>
        <end position="195"/>
    </location>
</feature>
<organism evidence="2 3">
    <name type="scientific">Grifola frondosa</name>
    <name type="common">Maitake</name>
    <name type="synonym">Polyporus frondosus</name>
    <dbReference type="NCBI Taxonomy" id="5627"/>
    <lineage>
        <taxon>Eukaryota</taxon>
        <taxon>Fungi</taxon>
        <taxon>Dikarya</taxon>
        <taxon>Basidiomycota</taxon>
        <taxon>Agaricomycotina</taxon>
        <taxon>Agaricomycetes</taxon>
        <taxon>Polyporales</taxon>
        <taxon>Grifolaceae</taxon>
        <taxon>Grifola</taxon>
    </lineage>
</organism>
<dbReference type="STRING" id="5627.A0A1C7LYU9"/>
<proteinExistence type="predicted"/>
<dbReference type="EMBL" id="LUGG01000015">
    <property type="protein sequence ID" value="OBZ69842.1"/>
    <property type="molecule type" value="Genomic_DNA"/>
</dbReference>
<dbReference type="AlphaFoldDB" id="A0A1C7LYU9"/>